<evidence type="ECO:0000313" key="5">
    <source>
        <dbReference type="EMBL" id="RCL41525.1"/>
    </source>
</evidence>
<sequence>MIYLASKSPRRAELLKKINEEFLLLEAEIEENLVLEGSPAFNAEKLAKEKCSQGIKNAIATNLENYPVLAADTIVVMGNKIYGKPKSSDHAFTMLSELSGQVHEVITGVSVGVWDSEKADIATISVSTFVEFGDISAIELKEYSETDEPLDKAGAYAIQGYAEKFIKGIKGSYSNVVGLPLFEALKLLKQFQL</sequence>
<dbReference type="EMBL" id="QOPE01000011">
    <property type="protein sequence ID" value="RCL41525.1"/>
    <property type="molecule type" value="Genomic_DNA"/>
</dbReference>
<dbReference type="PANTHER" id="PTHR43213:SF5">
    <property type="entry name" value="BIFUNCTIONAL DTTP_UTP PYROPHOSPHATASE_METHYLTRANSFERASE PROTEIN-RELATED"/>
    <property type="match status" value="1"/>
</dbReference>
<comment type="caution">
    <text evidence="4">Lacks conserved residue(s) required for the propagation of feature annotation.</text>
</comment>
<evidence type="ECO:0000313" key="6">
    <source>
        <dbReference type="Proteomes" id="UP000253307"/>
    </source>
</evidence>
<proteinExistence type="inferred from homology"/>
<gene>
    <name evidence="5" type="primary">maf</name>
    <name evidence="5" type="ORF">DBW96_01975</name>
</gene>
<comment type="catalytic activity">
    <reaction evidence="4">
        <text>dTTP + H2O = dTMP + diphosphate + H(+)</text>
        <dbReference type="Rhea" id="RHEA:28534"/>
        <dbReference type="ChEBI" id="CHEBI:15377"/>
        <dbReference type="ChEBI" id="CHEBI:15378"/>
        <dbReference type="ChEBI" id="CHEBI:33019"/>
        <dbReference type="ChEBI" id="CHEBI:37568"/>
        <dbReference type="ChEBI" id="CHEBI:63528"/>
        <dbReference type="EC" id="3.6.1.9"/>
    </reaction>
</comment>
<dbReference type="PIRSF" id="PIRSF006305">
    <property type="entry name" value="Maf"/>
    <property type="match status" value="1"/>
</dbReference>
<feature type="active site" description="Proton acceptor" evidence="4">
    <location>
        <position position="72"/>
    </location>
</feature>
<dbReference type="NCBIfam" id="TIGR00172">
    <property type="entry name" value="maf"/>
    <property type="match status" value="1"/>
</dbReference>
<evidence type="ECO:0000256" key="1">
    <source>
        <dbReference type="ARBA" id="ARBA00001968"/>
    </source>
</evidence>
<dbReference type="GO" id="GO:0005737">
    <property type="term" value="C:cytoplasm"/>
    <property type="evidence" value="ECO:0007669"/>
    <property type="project" value="UniProtKB-SubCell"/>
</dbReference>
<dbReference type="SUPFAM" id="SSF52972">
    <property type="entry name" value="ITPase-like"/>
    <property type="match status" value="1"/>
</dbReference>
<feature type="site" description="Important for substrate specificity" evidence="4">
    <location>
        <position position="159"/>
    </location>
</feature>
<dbReference type="GO" id="GO:0036221">
    <property type="term" value="F:UTP diphosphatase activity"/>
    <property type="evidence" value="ECO:0007669"/>
    <property type="project" value="RHEA"/>
</dbReference>
<comment type="caution">
    <text evidence="5">The sequence shown here is derived from an EMBL/GenBank/DDBJ whole genome shotgun (WGS) entry which is preliminary data.</text>
</comment>
<dbReference type="AlphaFoldDB" id="A0A368BWS3"/>
<comment type="cofactor">
    <cofactor evidence="1 4">
        <name>a divalent metal cation</name>
        <dbReference type="ChEBI" id="CHEBI:60240"/>
    </cofactor>
</comment>
<keyword evidence="2 4" id="KW-0378">Hydrolase</keyword>
<dbReference type="Pfam" id="PF02545">
    <property type="entry name" value="Maf"/>
    <property type="match status" value="1"/>
</dbReference>
<dbReference type="GO" id="GO:0036218">
    <property type="term" value="F:dTTP diphosphatase activity"/>
    <property type="evidence" value="ECO:0007669"/>
    <property type="project" value="RHEA"/>
</dbReference>
<dbReference type="HAMAP" id="MF_00528">
    <property type="entry name" value="Maf"/>
    <property type="match status" value="1"/>
</dbReference>
<keyword evidence="4" id="KW-0963">Cytoplasm</keyword>
<dbReference type="CDD" id="cd00555">
    <property type="entry name" value="Maf"/>
    <property type="match status" value="1"/>
</dbReference>
<evidence type="ECO:0000256" key="3">
    <source>
        <dbReference type="ARBA" id="ARBA00023080"/>
    </source>
</evidence>
<dbReference type="InterPro" id="IPR029001">
    <property type="entry name" value="ITPase-like_fam"/>
</dbReference>
<accession>A0A368BWS3</accession>
<reference evidence="5 6" key="1">
    <citation type="journal article" date="2018" name="Microbiome">
        <title>Fine metagenomic profile of the Mediterranean stratified and mixed water columns revealed by assembly and recruitment.</title>
        <authorList>
            <person name="Haro-Moreno J.M."/>
            <person name="Lopez-Perez M."/>
            <person name="De La Torre J.R."/>
            <person name="Picazo A."/>
            <person name="Camacho A."/>
            <person name="Rodriguez-Valera F."/>
        </authorList>
    </citation>
    <scope>NUCLEOTIDE SEQUENCE [LARGE SCALE GENOMIC DNA]</scope>
    <source>
        <strain evidence="5">MED-G82</strain>
    </source>
</reference>
<feature type="site" description="Important for substrate specificity" evidence="4">
    <location>
        <position position="10"/>
    </location>
</feature>
<dbReference type="EC" id="3.6.1.9" evidence="4"/>
<comment type="similarity">
    <text evidence="4">Belongs to the Maf family. YhdE subfamily.</text>
</comment>
<comment type="subcellular location">
    <subcellularLocation>
        <location evidence="4">Cytoplasm</location>
    </subcellularLocation>
</comment>
<dbReference type="InterPro" id="IPR003697">
    <property type="entry name" value="Maf-like"/>
</dbReference>
<name>A0A368BWS3_9GAMM</name>
<dbReference type="PANTHER" id="PTHR43213">
    <property type="entry name" value="BIFUNCTIONAL DTTP/UTP PYROPHOSPHATASE/METHYLTRANSFERASE PROTEIN-RELATED"/>
    <property type="match status" value="1"/>
</dbReference>
<evidence type="ECO:0000256" key="4">
    <source>
        <dbReference type="HAMAP-Rule" id="MF_00528"/>
    </source>
</evidence>
<dbReference type="Proteomes" id="UP000253307">
    <property type="component" value="Unassembled WGS sequence"/>
</dbReference>
<feature type="site" description="Important for substrate specificity" evidence="4">
    <location>
        <position position="73"/>
    </location>
</feature>
<evidence type="ECO:0000256" key="2">
    <source>
        <dbReference type="ARBA" id="ARBA00022801"/>
    </source>
</evidence>
<protein>
    <recommendedName>
        <fullName evidence="4">dTTP/UTP pyrophosphatase</fullName>
        <shortName evidence="4">dTTPase/UTPase</shortName>
        <ecNumber evidence="4">3.6.1.9</ecNumber>
    </recommendedName>
    <alternativeName>
        <fullName evidence="4">Nucleoside triphosphate pyrophosphatase</fullName>
    </alternativeName>
    <alternativeName>
        <fullName evidence="4">Nucleotide pyrophosphatase</fullName>
        <shortName evidence="4">Nucleotide PPase</shortName>
    </alternativeName>
</protein>
<comment type="function">
    <text evidence="4">Nucleoside triphosphate pyrophosphatase that hydrolyzes dTTP and UTP. May have a dual role in cell division arrest and in preventing the incorporation of modified nucleotides into cellular nucleic acids.</text>
</comment>
<organism evidence="5 6">
    <name type="scientific">SAR86 cluster bacterium</name>
    <dbReference type="NCBI Taxonomy" id="2030880"/>
    <lineage>
        <taxon>Bacteria</taxon>
        <taxon>Pseudomonadati</taxon>
        <taxon>Pseudomonadota</taxon>
        <taxon>Gammaproteobacteria</taxon>
        <taxon>SAR86 cluster</taxon>
    </lineage>
</organism>
<dbReference type="GO" id="GO:0009117">
    <property type="term" value="P:nucleotide metabolic process"/>
    <property type="evidence" value="ECO:0007669"/>
    <property type="project" value="UniProtKB-KW"/>
</dbReference>
<dbReference type="Gene3D" id="3.90.950.10">
    <property type="match status" value="1"/>
</dbReference>
<comment type="catalytic activity">
    <reaction evidence="4">
        <text>UTP + H2O = UMP + diphosphate + H(+)</text>
        <dbReference type="Rhea" id="RHEA:29395"/>
        <dbReference type="ChEBI" id="CHEBI:15377"/>
        <dbReference type="ChEBI" id="CHEBI:15378"/>
        <dbReference type="ChEBI" id="CHEBI:33019"/>
        <dbReference type="ChEBI" id="CHEBI:46398"/>
        <dbReference type="ChEBI" id="CHEBI:57865"/>
        <dbReference type="EC" id="3.6.1.9"/>
    </reaction>
</comment>
<keyword evidence="3 4" id="KW-0546">Nucleotide metabolism</keyword>